<dbReference type="InterPro" id="IPR036390">
    <property type="entry name" value="WH_DNA-bd_sf"/>
</dbReference>
<keyword evidence="7" id="KW-1185">Reference proteome</keyword>
<name>A0A1H9VKL3_9RHOB</name>
<evidence type="ECO:0000256" key="2">
    <source>
        <dbReference type="ARBA" id="ARBA00023015"/>
    </source>
</evidence>
<dbReference type="PROSITE" id="PS50931">
    <property type="entry name" value="HTH_LYSR"/>
    <property type="match status" value="1"/>
</dbReference>
<evidence type="ECO:0000313" key="7">
    <source>
        <dbReference type="Proteomes" id="UP000198885"/>
    </source>
</evidence>
<gene>
    <name evidence="6" type="ORF">SAMN04490244_107199</name>
</gene>
<evidence type="ECO:0000259" key="5">
    <source>
        <dbReference type="PROSITE" id="PS50931"/>
    </source>
</evidence>
<evidence type="ECO:0000256" key="3">
    <source>
        <dbReference type="ARBA" id="ARBA00023125"/>
    </source>
</evidence>
<dbReference type="GO" id="GO:0003700">
    <property type="term" value="F:DNA-binding transcription factor activity"/>
    <property type="evidence" value="ECO:0007669"/>
    <property type="project" value="InterPro"/>
</dbReference>
<reference evidence="6 7" key="1">
    <citation type="submission" date="2016-10" db="EMBL/GenBank/DDBJ databases">
        <authorList>
            <person name="de Groot N.N."/>
        </authorList>
    </citation>
    <scope>NUCLEOTIDE SEQUENCE [LARGE SCALE GENOMIC DNA]</scope>
    <source>
        <strain evidence="6 7">DSM 23042</strain>
    </source>
</reference>
<dbReference type="AlphaFoldDB" id="A0A1H9VKL3"/>
<dbReference type="EMBL" id="FOGU01000007">
    <property type="protein sequence ID" value="SES22316.1"/>
    <property type="molecule type" value="Genomic_DNA"/>
</dbReference>
<dbReference type="FunFam" id="1.10.10.10:FF:000001">
    <property type="entry name" value="LysR family transcriptional regulator"/>
    <property type="match status" value="1"/>
</dbReference>
<feature type="domain" description="HTH lysR-type" evidence="5">
    <location>
        <begin position="8"/>
        <end position="65"/>
    </location>
</feature>
<dbReference type="InterPro" id="IPR000847">
    <property type="entry name" value="LysR_HTH_N"/>
</dbReference>
<sequence length="311" mass="34496">MKFKEKLVELTQLRCFLAVAETLHFGKAAHSLDMLPASLGRHLKKLEEGLGLKLVARTTRHVSLTPAGEELVEEARDLVDRADRFEEMARSMEVKSSNVLRLGAIDSAAAGLVPQLLTYFREIRPDIQVTLYEQKTIRLLPRLSSGRIDIAFVRPPEVRPPEIVFRSLFHETAVVAMPSDHRLSERNSITIPELADEPLIVPDRRSRPHSHDLTMKLFLEAGLTARVAQIAEEKQTIVNIVSTGLGLAIVPKWTARLAVSGVNFVPIEVKEGLALNKLSLAAAWMRGTRDPARDALLDCLDGRLSDIAESA</sequence>
<accession>A0A1H9VKL3</accession>
<dbReference type="Pfam" id="PF03466">
    <property type="entry name" value="LysR_substrate"/>
    <property type="match status" value="1"/>
</dbReference>
<dbReference type="Pfam" id="PF00126">
    <property type="entry name" value="HTH_1"/>
    <property type="match status" value="1"/>
</dbReference>
<dbReference type="RefSeq" id="WP_235859874.1">
    <property type="nucleotide sequence ID" value="NZ_FOGU01000007.1"/>
</dbReference>
<organism evidence="6 7">
    <name type="scientific">Tranquillimonas rosea</name>
    <dbReference type="NCBI Taxonomy" id="641238"/>
    <lineage>
        <taxon>Bacteria</taxon>
        <taxon>Pseudomonadati</taxon>
        <taxon>Pseudomonadota</taxon>
        <taxon>Alphaproteobacteria</taxon>
        <taxon>Rhodobacterales</taxon>
        <taxon>Roseobacteraceae</taxon>
        <taxon>Tranquillimonas</taxon>
    </lineage>
</organism>
<dbReference type="PANTHER" id="PTHR30346:SF0">
    <property type="entry name" value="HCA OPERON TRANSCRIPTIONAL ACTIVATOR HCAR"/>
    <property type="match status" value="1"/>
</dbReference>
<protein>
    <submittedName>
        <fullName evidence="6">DNA-binding transcriptional regulator, LysR family</fullName>
    </submittedName>
</protein>
<dbReference type="InterPro" id="IPR005119">
    <property type="entry name" value="LysR_subst-bd"/>
</dbReference>
<comment type="similarity">
    <text evidence="1">Belongs to the LysR transcriptional regulatory family.</text>
</comment>
<evidence type="ECO:0000313" key="6">
    <source>
        <dbReference type="EMBL" id="SES22316.1"/>
    </source>
</evidence>
<dbReference type="SUPFAM" id="SSF46785">
    <property type="entry name" value="Winged helix' DNA-binding domain"/>
    <property type="match status" value="1"/>
</dbReference>
<dbReference type="GO" id="GO:0003677">
    <property type="term" value="F:DNA binding"/>
    <property type="evidence" value="ECO:0007669"/>
    <property type="project" value="UniProtKB-KW"/>
</dbReference>
<dbReference type="GO" id="GO:0032993">
    <property type="term" value="C:protein-DNA complex"/>
    <property type="evidence" value="ECO:0007669"/>
    <property type="project" value="TreeGrafter"/>
</dbReference>
<dbReference type="PANTHER" id="PTHR30346">
    <property type="entry name" value="TRANSCRIPTIONAL DUAL REGULATOR HCAR-RELATED"/>
    <property type="match status" value="1"/>
</dbReference>
<dbReference type="Gene3D" id="1.10.10.10">
    <property type="entry name" value="Winged helix-like DNA-binding domain superfamily/Winged helix DNA-binding domain"/>
    <property type="match status" value="1"/>
</dbReference>
<keyword evidence="2" id="KW-0805">Transcription regulation</keyword>
<keyword evidence="4" id="KW-0804">Transcription</keyword>
<proteinExistence type="inferred from homology"/>
<dbReference type="Gene3D" id="3.40.190.10">
    <property type="entry name" value="Periplasmic binding protein-like II"/>
    <property type="match status" value="2"/>
</dbReference>
<evidence type="ECO:0000256" key="1">
    <source>
        <dbReference type="ARBA" id="ARBA00009437"/>
    </source>
</evidence>
<dbReference type="Proteomes" id="UP000198885">
    <property type="component" value="Unassembled WGS sequence"/>
</dbReference>
<dbReference type="SUPFAM" id="SSF53850">
    <property type="entry name" value="Periplasmic binding protein-like II"/>
    <property type="match status" value="1"/>
</dbReference>
<evidence type="ECO:0000256" key="4">
    <source>
        <dbReference type="ARBA" id="ARBA00023163"/>
    </source>
</evidence>
<dbReference type="STRING" id="641238.SAMN04490244_107199"/>
<keyword evidence="3 6" id="KW-0238">DNA-binding</keyword>
<dbReference type="CDD" id="cd08414">
    <property type="entry name" value="PBP2_LTTR_aromatics_like"/>
    <property type="match status" value="1"/>
</dbReference>
<dbReference type="InterPro" id="IPR036388">
    <property type="entry name" value="WH-like_DNA-bd_sf"/>
</dbReference>